<keyword evidence="1" id="KW-1133">Transmembrane helix</keyword>
<sequence>MKFKRYVHYVKNFLLRIGGNIIVAIEIFFTNIFRKNSIDQAYKKSLIWIKNNTLPNQGIITNSFYNKTCHIEVTGYLIPTLMEAGEIDLAKQYASFLAQVQQPNGSFTARDGKEYVFDSSQALRGLLSASKKWPNFKPFAVKTSDYMLSLIQENGRVPSMYEGITENIHVFMLPVLVEAAQVLGEQKYFDAAKKSLRYYKNQPFILNKDLLTHDLAYIIDGFIDMGEIEFILPIVKEVFSRQLYSGKISARPKVNWVCSTGVAQFAIIGYKLNMKENADKALEYLSKKQNALGGFYGSYGILGDYFNDVEIGWTNKFFMDAVHLKRSLEKNK</sequence>
<evidence type="ECO:0000313" key="2">
    <source>
        <dbReference type="EMBL" id="OGZ69210.1"/>
    </source>
</evidence>
<dbReference type="InterPro" id="IPR008930">
    <property type="entry name" value="Terpenoid_cyclase/PrenylTrfase"/>
</dbReference>
<evidence type="ECO:0000313" key="3">
    <source>
        <dbReference type="Proteomes" id="UP000176421"/>
    </source>
</evidence>
<dbReference type="Proteomes" id="UP000176421">
    <property type="component" value="Unassembled WGS sequence"/>
</dbReference>
<dbReference type="AlphaFoldDB" id="A0A1G2I466"/>
<comment type="caution">
    <text evidence="2">The sequence shown here is derived from an EMBL/GenBank/DDBJ whole genome shotgun (WGS) entry which is preliminary data.</text>
</comment>
<accession>A0A1G2I466</accession>
<dbReference type="STRING" id="1802206.A3D35_03330"/>
<keyword evidence="1" id="KW-0812">Transmembrane</keyword>
<evidence type="ECO:0000256" key="1">
    <source>
        <dbReference type="SAM" id="Phobius"/>
    </source>
</evidence>
<dbReference type="Gene3D" id="1.50.10.20">
    <property type="match status" value="1"/>
</dbReference>
<evidence type="ECO:0008006" key="4">
    <source>
        <dbReference type="Google" id="ProtNLM"/>
    </source>
</evidence>
<feature type="transmembrane region" description="Helical" evidence="1">
    <location>
        <begin position="12"/>
        <end position="33"/>
    </location>
</feature>
<protein>
    <recommendedName>
        <fullName evidence="4">Squalene cyclase C-terminal domain-containing protein</fullName>
    </recommendedName>
</protein>
<dbReference type="SUPFAM" id="SSF48239">
    <property type="entry name" value="Terpenoid cyclases/Protein prenyltransferases"/>
    <property type="match status" value="2"/>
</dbReference>
<reference evidence="2 3" key="1">
    <citation type="journal article" date="2016" name="Nat. Commun.">
        <title>Thousands of microbial genomes shed light on interconnected biogeochemical processes in an aquifer system.</title>
        <authorList>
            <person name="Anantharaman K."/>
            <person name="Brown C.T."/>
            <person name="Hug L.A."/>
            <person name="Sharon I."/>
            <person name="Castelle C.J."/>
            <person name="Probst A.J."/>
            <person name="Thomas B.C."/>
            <person name="Singh A."/>
            <person name="Wilkins M.J."/>
            <person name="Karaoz U."/>
            <person name="Brodie E.L."/>
            <person name="Williams K.H."/>
            <person name="Hubbard S.S."/>
            <person name="Banfield J.F."/>
        </authorList>
    </citation>
    <scope>NUCLEOTIDE SEQUENCE [LARGE SCALE GENOMIC DNA]</scope>
</reference>
<dbReference type="EMBL" id="MHOS01000012">
    <property type="protein sequence ID" value="OGZ69210.1"/>
    <property type="molecule type" value="Genomic_DNA"/>
</dbReference>
<gene>
    <name evidence="2" type="ORF">A3D35_03330</name>
</gene>
<proteinExistence type="predicted"/>
<keyword evidence="1" id="KW-0472">Membrane</keyword>
<organism evidence="2 3">
    <name type="scientific">Candidatus Staskawiczbacteria bacterium RIFCSPHIGHO2_02_FULL_34_9</name>
    <dbReference type="NCBI Taxonomy" id="1802206"/>
    <lineage>
        <taxon>Bacteria</taxon>
        <taxon>Candidatus Staskawicziibacteriota</taxon>
    </lineage>
</organism>
<name>A0A1G2I466_9BACT</name>